<protein>
    <submittedName>
        <fullName evidence="2">Uncharacterized protein</fullName>
    </submittedName>
</protein>
<keyword evidence="3" id="KW-1185">Reference proteome</keyword>
<evidence type="ECO:0000256" key="1">
    <source>
        <dbReference type="SAM" id="MobiDB-lite"/>
    </source>
</evidence>
<sequence>MRQQRASNAGRGPDGTIAGGRARSASPHDRRGQCPSRDDALVRAEGSCPLASLTGCRRPGDETTARYHWRSYRICVKRTRMRASTKQSVTGLLQRLPRPQGRHQCVSGF</sequence>
<comment type="caution">
    <text evidence="2">The sequence shown here is derived from an EMBL/GenBank/DDBJ whole genome shotgun (WGS) entry which is preliminary data.</text>
</comment>
<dbReference type="EMBL" id="BGZK01000790">
    <property type="protein sequence ID" value="GBP60571.1"/>
    <property type="molecule type" value="Genomic_DNA"/>
</dbReference>
<feature type="region of interest" description="Disordered" evidence="1">
    <location>
        <begin position="1"/>
        <end position="38"/>
    </location>
</feature>
<accession>A0A4C1X9T5</accession>
<proteinExistence type="predicted"/>
<dbReference type="AlphaFoldDB" id="A0A4C1X9T5"/>
<dbReference type="Proteomes" id="UP000299102">
    <property type="component" value="Unassembled WGS sequence"/>
</dbReference>
<organism evidence="2 3">
    <name type="scientific">Eumeta variegata</name>
    <name type="common">Bagworm moth</name>
    <name type="synonym">Eumeta japonica</name>
    <dbReference type="NCBI Taxonomy" id="151549"/>
    <lineage>
        <taxon>Eukaryota</taxon>
        <taxon>Metazoa</taxon>
        <taxon>Ecdysozoa</taxon>
        <taxon>Arthropoda</taxon>
        <taxon>Hexapoda</taxon>
        <taxon>Insecta</taxon>
        <taxon>Pterygota</taxon>
        <taxon>Neoptera</taxon>
        <taxon>Endopterygota</taxon>
        <taxon>Lepidoptera</taxon>
        <taxon>Glossata</taxon>
        <taxon>Ditrysia</taxon>
        <taxon>Tineoidea</taxon>
        <taxon>Psychidae</taxon>
        <taxon>Oiketicinae</taxon>
        <taxon>Eumeta</taxon>
    </lineage>
</organism>
<name>A0A4C1X9T5_EUMVA</name>
<feature type="compositionally biased region" description="Basic and acidic residues" evidence="1">
    <location>
        <begin position="26"/>
        <end position="38"/>
    </location>
</feature>
<evidence type="ECO:0000313" key="3">
    <source>
        <dbReference type="Proteomes" id="UP000299102"/>
    </source>
</evidence>
<reference evidence="2 3" key="1">
    <citation type="journal article" date="2019" name="Commun. Biol.">
        <title>The bagworm genome reveals a unique fibroin gene that provides high tensile strength.</title>
        <authorList>
            <person name="Kono N."/>
            <person name="Nakamura H."/>
            <person name="Ohtoshi R."/>
            <person name="Tomita M."/>
            <person name="Numata K."/>
            <person name="Arakawa K."/>
        </authorList>
    </citation>
    <scope>NUCLEOTIDE SEQUENCE [LARGE SCALE GENOMIC DNA]</scope>
</reference>
<evidence type="ECO:0000313" key="2">
    <source>
        <dbReference type="EMBL" id="GBP60571.1"/>
    </source>
</evidence>
<gene>
    <name evidence="2" type="ORF">EVAR_97826_1</name>
</gene>